<organism evidence="1 2">
    <name type="scientific">Methylocella tundrae</name>
    <dbReference type="NCBI Taxonomy" id="227605"/>
    <lineage>
        <taxon>Bacteria</taxon>
        <taxon>Pseudomonadati</taxon>
        <taxon>Pseudomonadota</taxon>
        <taxon>Alphaproteobacteria</taxon>
        <taxon>Hyphomicrobiales</taxon>
        <taxon>Beijerinckiaceae</taxon>
        <taxon>Methylocella</taxon>
    </lineage>
</organism>
<dbReference type="Pfam" id="PF04390">
    <property type="entry name" value="LptE"/>
    <property type="match status" value="1"/>
</dbReference>
<name>A0A4U8YUA3_METTU</name>
<dbReference type="RefSeq" id="WP_244605667.1">
    <property type="nucleotide sequence ID" value="NZ_CP139089.1"/>
</dbReference>
<dbReference type="PROSITE" id="PS51257">
    <property type="entry name" value="PROKAR_LIPOPROTEIN"/>
    <property type="match status" value="1"/>
</dbReference>
<dbReference type="Gene3D" id="3.30.160.150">
    <property type="entry name" value="Lipoprotein like domain"/>
    <property type="match status" value="1"/>
</dbReference>
<evidence type="ECO:0000313" key="1">
    <source>
        <dbReference type="EMBL" id="VFU07369.1"/>
    </source>
</evidence>
<gene>
    <name evidence="1" type="ORF">MTUNDRAET4_0476</name>
</gene>
<dbReference type="InterPro" id="IPR007485">
    <property type="entry name" value="LPS_assembly_LptE"/>
</dbReference>
<dbReference type="Proteomes" id="UP000294360">
    <property type="component" value="Chromosome"/>
</dbReference>
<accession>A0A4U8YUA3</accession>
<protein>
    <recommendedName>
        <fullName evidence="3">LPS-assembly lipoprotein</fullName>
    </recommendedName>
</protein>
<evidence type="ECO:0000313" key="2">
    <source>
        <dbReference type="Proteomes" id="UP000294360"/>
    </source>
</evidence>
<proteinExistence type="predicted"/>
<sequence length="179" mass="18970">MSSHKPMLRQHFSRGAALAFVAAASLSLAGCLQPLYGSLGGGGDVASRLQTIKISPIPDRLGHYLENELHFGLNGTGAPIDPKYVLKISVRESVQSPLIDTVTGYPTSGTVVVAADYTLTPLEGGDPVTKGTATVVASYDRNSQRFANIRASRDAEIRDARMLAEQIRTNLAAAFAEKG</sequence>
<dbReference type="GO" id="GO:0043165">
    <property type="term" value="P:Gram-negative-bacterium-type cell outer membrane assembly"/>
    <property type="evidence" value="ECO:0007669"/>
    <property type="project" value="InterPro"/>
</dbReference>
<evidence type="ECO:0008006" key="3">
    <source>
        <dbReference type="Google" id="ProtNLM"/>
    </source>
</evidence>
<dbReference type="AlphaFoldDB" id="A0A4U8YUA3"/>
<reference evidence="1 2" key="1">
    <citation type="submission" date="2019-03" db="EMBL/GenBank/DDBJ databases">
        <authorList>
            <person name="Kox A.R. M."/>
        </authorList>
    </citation>
    <scope>NUCLEOTIDE SEQUENCE [LARGE SCALE GENOMIC DNA]</scope>
    <source>
        <strain evidence="1">MTUNDRAET4 annotated genome</strain>
    </source>
</reference>
<dbReference type="EMBL" id="LR536450">
    <property type="protein sequence ID" value="VFU07369.1"/>
    <property type="molecule type" value="Genomic_DNA"/>
</dbReference>
<dbReference type="KEGG" id="mtun:MTUNDRAET4_0476"/>
<dbReference type="GO" id="GO:0019867">
    <property type="term" value="C:outer membrane"/>
    <property type="evidence" value="ECO:0007669"/>
    <property type="project" value="InterPro"/>
</dbReference>